<evidence type="ECO:0000256" key="1">
    <source>
        <dbReference type="SAM" id="MobiDB-lite"/>
    </source>
</evidence>
<dbReference type="InterPro" id="IPR046838">
    <property type="entry name" value="BrxL_N"/>
</dbReference>
<dbReference type="AlphaFoldDB" id="A0AAD1EL34"/>
<proteinExistence type="predicted"/>
<evidence type="ECO:0000259" key="3">
    <source>
        <dbReference type="Pfam" id="PF20442"/>
    </source>
</evidence>
<dbReference type="Pfam" id="PF20442">
    <property type="entry name" value="BrxL_N"/>
    <property type="match status" value="1"/>
</dbReference>
<dbReference type="Pfam" id="PF16565">
    <property type="entry name" value="MIT_C"/>
    <property type="match status" value="1"/>
</dbReference>
<dbReference type="InterPro" id="IPR038113">
    <property type="entry name" value="MITD1_C_sf"/>
</dbReference>
<keyword evidence="4" id="KW-0378">Hydrolase</keyword>
<dbReference type="GO" id="GO:0008233">
    <property type="term" value="F:peptidase activity"/>
    <property type="evidence" value="ECO:0007669"/>
    <property type="project" value="UniProtKB-KW"/>
</dbReference>
<dbReference type="InterPro" id="IPR014061">
    <property type="entry name" value="BrxL-like"/>
</dbReference>
<dbReference type="EMBL" id="CP028130">
    <property type="protein sequence ID" value="AZZ54702.1"/>
    <property type="molecule type" value="Genomic_DNA"/>
</dbReference>
<evidence type="ECO:0000313" key="4">
    <source>
        <dbReference type="EMBL" id="AZZ54702.1"/>
    </source>
</evidence>
<dbReference type="RefSeq" id="WP_104263914.1">
    <property type="nucleotide sequence ID" value="NZ_CP028130.1"/>
</dbReference>
<feature type="compositionally biased region" description="Low complexity" evidence="1">
    <location>
        <begin position="523"/>
        <end position="532"/>
    </location>
</feature>
<feature type="region of interest" description="Disordered" evidence="1">
    <location>
        <begin position="523"/>
        <end position="548"/>
    </location>
</feature>
<dbReference type="NCBIfam" id="TIGR02688">
    <property type="entry name" value="BREX system Lon protease-like protein BrxL"/>
    <property type="match status" value="1"/>
</dbReference>
<organism evidence="4 5">
    <name type="scientific">Rathayibacter iranicus</name>
    <dbReference type="NCBI Taxonomy" id="59737"/>
    <lineage>
        <taxon>Bacteria</taxon>
        <taxon>Bacillati</taxon>
        <taxon>Actinomycetota</taxon>
        <taxon>Actinomycetes</taxon>
        <taxon>Micrococcales</taxon>
        <taxon>Microbacteriaceae</taxon>
        <taxon>Rathayibacter</taxon>
    </lineage>
</organism>
<evidence type="ECO:0000313" key="5">
    <source>
        <dbReference type="Proteomes" id="UP000283946"/>
    </source>
</evidence>
<dbReference type="Proteomes" id="UP000283946">
    <property type="component" value="Chromosome"/>
</dbReference>
<reference evidence="4 5" key="1">
    <citation type="submission" date="2018-03" db="EMBL/GenBank/DDBJ databases">
        <title>Bacteriophage NCPPB3778 and a type I-E CRISPR drive the evolution of the US Biological Select Agent, Rathayibacter toxicus.</title>
        <authorList>
            <person name="Davis E.W.II."/>
            <person name="Tabima J.F."/>
            <person name="Weisberg A.J."/>
            <person name="Dantas Lopes L."/>
            <person name="Wiseman M.S."/>
            <person name="Wiseman M.S."/>
            <person name="Pupko T."/>
            <person name="Belcher M.S."/>
            <person name="Sechler A.J."/>
            <person name="Tancos M.A."/>
            <person name="Schroeder B.K."/>
            <person name="Murray T.D."/>
            <person name="Luster D.G."/>
            <person name="Schneider W.L."/>
            <person name="Rogers E."/>
            <person name="Andreote F.D."/>
            <person name="Grunwald N.J."/>
            <person name="Putnam M.L."/>
            <person name="Chang J.H."/>
        </authorList>
    </citation>
    <scope>NUCLEOTIDE SEQUENCE [LARGE SCALE GENOMIC DNA]</scope>
    <source>
        <strain evidence="4 5">NCCPB 2253</strain>
    </source>
</reference>
<keyword evidence="4" id="KW-0645">Protease</keyword>
<dbReference type="Gene3D" id="3.30.870.30">
    <property type="entry name" value="MITD, C-terminal phospholipase D-like domain"/>
    <property type="match status" value="1"/>
</dbReference>
<feature type="domain" description="MITD1 C-terminal phospholipase D-like" evidence="2">
    <location>
        <begin position="586"/>
        <end position="722"/>
    </location>
</feature>
<dbReference type="InterPro" id="IPR032341">
    <property type="entry name" value="MITD1_C"/>
</dbReference>
<dbReference type="Pfam" id="PF13337">
    <property type="entry name" value="BrxL_ATPase"/>
    <property type="match status" value="1"/>
</dbReference>
<gene>
    <name evidence="4" type="primary">brxL</name>
    <name evidence="4" type="ORF">C7V51_01480</name>
</gene>
<name>A0AAD1EL34_9MICO</name>
<evidence type="ECO:0000259" key="2">
    <source>
        <dbReference type="Pfam" id="PF16565"/>
    </source>
</evidence>
<sequence>MTDLEDALGDLGVTRIQQMTDAAPIASALDEKINEHFAGAVVRKDLVAAVRGNAVVPSYVLEYLLGQYAASDDEATIQSGIESVRRILTEHYVNRNEHMLVKSEIRRKGRHRVIDKVTVTLNEKNDVHEAEFENLQVKGVIVDDATVTQNPKLLVGGVWCISDIEYFHSDDQRVVPWILGSLKPVQVAGVDIDRYHEARRAFTTEEWIDLLMQSIGLNPEQFDERGKLIALTRLIPFVERNYNLVELGPKGTGKSHTFGEFSPNGILISGGEVTVAKLFVNNSSGRIGLVGYWDCVAFDEFAANRRTDQNLVNVMKNYLANKSFSRGTSIYGAEASMAFIGNTTHTVPYMLKNSDLFDELPDSYRDPAWLDRIHHYLPGWEVSPIRSAMFSSGYGFVVDYLAEILRAKRAEDFSHFYRHSFTLDSSISTRDQDGIRKTFSGLMKLIHPTSEADEDEVRALLEFAVEGRKRVKDSILRIDPTMRDAPVHFRYSDKAGIWRDVTTLEERQYPQLYRRYWSATPEGEAGASAGEESSSDRADRRSPAALSPALSATVEPLAAVVPPTSVESSAPAPAVGHRDFTAGQRGVAYETLLLPYLRGAAKITITDPYVRMSHQGRNLADLLSLIAAEKDDADEVEVELVTTEEPKPEFKHSQLLMLKSIKDASDAVGVRLAVRLDDTIHDRRIETDTGWRIDLGKGLDIWQKPNDNPFDFGRNRQEFRLIGSSFAVHYVRIPTAG</sequence>
<dbReference type="GO" id="GO:0006508">
    <property type="term" value="P:proteolysis"/>
    <property type="evidence" value="ECO:0007669"/>
    <property type="project" value="UniProtKB-KW"/>
</dbReference>
<feature type="domain" description="BREX system Lon protease-like BrxL N-terminal" evidence="3">
    <location>
        <begin position="35"/>
        <end position="166"/>
    </location>
</feature>
<protein>
    <submittedName>
        <fullName evidence="4">BREX system Lon protease-like protein BrxL</fullName>
    </submittedName>
</protein>
<accession>A0AAD1EL34</accession>
<dbReference type="KEGG" id="ria:C7V51_01480"/>